<keyword evidence="5" id="KW-1185">Reference proteome</keyword>
<evidence type="ECO:0000313" key="5">
    <source>
        <dbReference type="Proteomes" id="UP001238088"/>
    </source>
</evidence>
<reference evidence="4 5" key="1">
    <citation type="submission" date="2023-07" db="EMBL/GenBank/DDBJ databases">
        <title>Genomic Encyclopedia of Type Strains, Phase IV (KMG-IV): sequencing the most valuable type-strain genomes for metagenomic binning, comparative biology and taxonomic classification.</title>
        <authorList>
            <person name="Goeker M."/>
        </authorList>
    </citation>
    <scope>NUCLEOTIDE SEQUENCE [LARGE SCALE GENOMIC DNA]</scope>
    <source>
        <strain evidence="4 5">DSM 23494</strain>
    </source>
</reference>
<protein>
    <submittedName>
        <fullName evidence="4">Chemotaxis protein CheC</fullName>
    </submittedName>
</protein>
<dbReference type="InterPro" id="IPR007597">
    <property type="entry name" value="CheC"/>
</dbReference>
<dbReference type="SUPFAM" id="SSF103039">
    <property type="entry name" value="CheC-like"/>
    <property type="match status" value="1"/>
</dbReference>
<dbReference type="Pfam" id="PF04509">
    <property type="entry name" value="CheC"/>
    <property type="match status" value="2"/>
</dbReference>
<comment type="caution">
    <text evidence="4">The sequence shown here is derived from an EMBL/GenBank/DDBJ whole genome shotgun (WGS) entry which is preliminary data.</text>
</comment>
<dbReference type="RefSeq" id="WP_307474423.1">
    <property type="nucleotide sequence ID" value="NZ_JAUSUB010000007.1"/>
</dbReference>
<evidence type="ECO:0000259" key="3">
    <source>
        <dbReference type="Pfam" id="PF04509"/>
    </source>
</evidence>
<dbReference type="CDD" id="cd17909">
    <property type="entry name" value="CheC_ClassI"/>
    <property type="match status" value="1"/>
</dbReference>
<dbReference type="InterPro" id="IPR050992">
    <property type="entry name" value="CheZ_family_phosphatases"/>
</dbReference>
<feature type="domain" description="CheC-like protein" evidence="3">
    <location>
        <begin position="16"/>
        <end position="50"/>
    </location>
</feature>
<accession>A0ABU0AG20</accession>
<evidence type="ECO:0000313" key="4">
    <source>
        <dbReference type="EMBL" id="MDQ0270206.1"/>
    </source>
</evidence>
<keyword evidence="1" id="KW-0145">Chemotaxis</keyword>
<dbReference type="PANTHER" id="PTHR43693">
    <property type="entry name" value="PROTEIN PHOSPHATASE CHEZ"/>
    <property type="match status" value="1"/>
</dbReference>
<sequence>MTNNPPFVLQQFSDKQMDLLKEVGNIGSGHAATALSTLLNRKIEMKVPNVEFVTFEEMFDLAGGAENKIVGLFLRVDGEAAGNMFCLLSVDQAQIIAKEMLQQQGFPFEGLHHEMSKSLLQELGNILSGSYLAAIADLTNLSLYPTVPSISIDMAGAIISHGLLELSTASDVAIVVNTSLHEVDETSSIFNGDIILLLDSSSFSQLFQALDVRGKCETC</sequence>
<name>A0ABU0AG20_9BACI</name>
<keyword evidence="2" id="KW-0378">Hydrolase</keyword>
<gene>
    <name evidence="4" type="ORF">J2S17_002081</name>
</gene>
<proteinExistence type="predicted"/>
<evidence type="ECO:0000256" key="2">
    <source>
        <dbReference type="ARBA" id="ARBA00022801"/>
    </source>
</evidence>
<feature type="domain" description="CheC-like protein" evidence="3">
    <location>
        <begin position="115"/>
        <end position="152"/>
    </location>
</feature>
<dbReference type="Gene3D" id="3.40.1550.10">
    <property type="entry name" value="CheC-like"/>
    <property type="match status" value="1"/>
</dbReference>
<dbReference type="Proteomes" id="UP001238088">
    <property type="component" value="Unassembled WGS sequence"/>
</dbReference>
<dbReference type="InterPro" id="IPR028976">
    <property type="entry name" value="CheC-like_sf"/>
</dbReference>
<dbReference type="EMBL" id="JAUSUB010000007">
    <property type="protein sequence ID" value="MDQ0270206.1"/>
    <property type="molecule type" value="Genomic_DNA"/>
</dbReference>
<evidence type="ECO:0000256" key="1">
    <source>
        <dbReference type="ARBA" id="ARBA00022500"/>
    </source>
</evidence>
<dbReference type="PANTHER" id="PTHR43693:SF1">
    <property type="entry name" value="PROTEIN PHOSPHATASE CHEZ"/>
    <property type="match status" value="1"/>
</dbReference>
<organism evidence="4 5">
    <name type="scientific">Cytobacillus purgationiresistens</name>
    <dbReference type="NCBI Taxonomy" id="863449"/>
    <lineage>
        <taxon>Bacteria</taxon>
        <taxon>Bacillati</taxon>
        <taxon>Bacillota</taxon>
        <taxon>Bacilli</taxon>
        <taxon>Bacillales</taxon>
        <taxon>Bacillaceae</taxon>
        <taxon>Cytobacillus</taxon>
    </lineage>
</organism>